<proteinExistence type="predicted"/>
<dbReference type="OrthoDB" id="10676364at2759"/>
<comment type="caution">
    <text evidence="3">The sequence shown here is derived from an EMBL/GenBank/DDBJ whole genome shotgun (WGS) entry which is preliminary data.</text>
</comment>
<dbReference type="EMBL" id="RRYP01003743">
    <property type="protein sequence ID" value="TNV83532.1"/>
    <property type="molecule type" value="Genomic_DNA"/>
</dbReference>
<feature type="compositionally biased region" description="Polar residues" evidence="2">
    <location>
        <begin position="280"/>
        <end position="291"/>
    </location>
</feature>
<evidence type="ECO:0000256" key="2">
    <source>
        <dbReference type="SAM" id="MobiDB-lite"/>
    </source>
</evidence>
<gene>
    <name evidence="3" type="ORF">FGO68_gene2870</name>
</gene>
<name>A0A8J8NXT6_HALGN</name>
<evidence type="ECO:0000313" key="4">
    <source>
        <dbReference type="Proteomes" id="UP000785679"/>
    </source>
</evidence>
<feature type="coiled-coil region" evidence="1">
    <location>
        <begin position="431"/>
        <end position="508"/>
    </location>
</feature>
<dbReference type="Proteomes" id="UP000785679">
    <property type="component" value="Unassembled WGS sequence"/>
</dbReference>
<organism evidence="3 4">
    <name type="scientific">Halteria grandinella</name>
    <dbReference type="NCBI Taxonomy" id="5974"/>
    <lineage>
        <taxon>Eukaryota</taxon>
        <taxon>Sar</taxon>
        <taxon>Alveolata</taxon>
        <taxon>Ciliophora</taxon>
        <taxon>Intramacronucleata</taxon>
        <taxon>Spirotrichea</taxon>
        <taxon>Stichotrichia</taxon>
        <taxon>Sporadotrichida</taxon>
        <taxon>Halteriidae</taxon>
        <taxon>Halteria</taxon>
    </lineage>
</organism>
<dbReference type="AlphaFoldDB" id="A0A8J8NXT6"/>
<evidence type="ECO:0000313" key="3">
    <source>
        <dbReference type="EMBL" id="TNV83532.1"/>
    </source>
</evidence>
<keyword evidence="4" id="KW-1185">Reference proteome</keyword>
<feature type="region of interest" description="Disordered" evidence="2">
    <location>
        <begin position="121"/>
        <end position="150"/>
    </location>
</feature>
<accession>A0A8J8NXT6</accession>
<sequence length="739" mass="82646">MKELKSLLQQKVSTTEFFREMEHLKGLMHSMSREMAIAGISANAASSAVTKSSGGSAALRTLIKQECDQKVDKDHLDELLELKANMQDFNELIKRQNTLESFVHKQLNYKGKRDEQVTQSLIDGGEDEEDDNSRERLDQMETQPFKTKKKKLQQSLFPNNTIAQGFNEGDDASQDMGVPSDMLNTQKNVGAGGTTLYGNVDNPNVFKSVPKLRDPSMDHIAAGANNLQSQHDIKNSPRLMQKVESSKGIALGGLYQDRLGSGYNGSNYHKGSAHSEYPSPRNSPKPLSTSVHEGLKSDKEHLVDHLKSDVTSIKKKIEFLQSLFNKQTDYFDDHMYKMSVKLESVANLEKRMQLSVGQLEAVPQLQLNLQDIRDNQLPMLVEDLRKQMVNKIESAISKHTSAMVKADNVEQKMHQIQETLKRTIPSHDKDKQMLENSQHNSENRIKFLEGKVREMDYQFQARLADQKREYDQLKAPLFDQLQRATRENEALQRELDRQQDQTRKMLSQFQKTISSTTPTNNGQVGTTGERRVVAARHNKSSSVAVQGQANIVQENGDHAQRSIQASPSAKSGLAKAADQAQQASIRAAATLMQTTLPKINANMFDKQHQSPLTLVKPVSQFISPRSISEFSNLSRVFNEARKHIAGEGEPGSRRIAEAIGAASSSLGFALNGQSISSNTKSIKKMAHNHQPQHFGFTIDSSHTSNHNPLKSPFKLLKEQDNEQVVMDYAVGGQSIYTVK</sequence>
<protein>
    <submittedName>
        <fullName evidence="3">Uncharacterized protein</fullName>
    </submittedName>
</protein>
<feature type="region of interest" description="Disordered" evidence="2">
    <location>
        <begin position="265"/>
        <end position="294"/>
    </location>
</feature>
<keyword evidence="1" id="KW-0175">Coiled coil</keyword>
<reference evidence="3" key="1">
    <citation type="submission" date="2019-06" db="EMBL/GenBank/DDBJ databases">
        <authorList>
            <person name="Zheng W."/>
        </authorList>
    </citation>
    <scope>NUCLEOTIDE SEQUENCE</scope>
    <source>
        <strain evidence="3">QDHG01</strain>
    </source>
</reference>
<feature type="region of interest" description="Disordered" evidence="2">
    <location>
        <begin position="556"/>
        <end position="577"/>
    </location>
</feature>
<evidence type="ECO:0000256" key="1">
    <source>
        <dbReference type="SAM" id="Coils"/>
    </source>
</evidence>